<evidence type="ECO:0000259" key="4">
    <source>
        <dbReference type="PROSITE" id="PS50837"/>
    </source>
</evidence>
<dbReference type="GeneID" id="112493602"/>
<feature type="compositionally biased region" description="Polar residues" evidence="3">
    <location>
        <begin position="148"/>
        <end position="159"/>
    </location>
</feature>
<dbReference type="InterPro" id="IPR007111">
    <property type="entry name" value="NACHT_NTPase"/>
</dbReference>
<accession>A0AAJ7FF08</accession>
<feature type="compositionally biased region" description="Basic and acidic residues" evidence="3">
    <location>
        <begin position="465"/>
        <end position="475"/>
    </location>
</feature>
<keyword evidence="5" id="KW-1185">Reference proteome</keyword>
<dbReference type="InterPro" id="IPR032675">
    <property type="entry name" value="LRR_dom_sf"/>
</dbReference>
<dbReference type="PANTHER" id="PTHR46844">
    <property type="entry name" value="SLR5058 PROTEIN"/>
    <property type="match status" value="1"/>
</dbReference>
<feature type="compositionally biased region" description="Polar residues" evidence="3">
    <location>
        <begin position="449"/>
        <end position="464"/>
    </location>
</feature>
<reference evidence="6" key="1">
    <citation type="submission" date="2025-08" db="UniProtKB">
        <authorList>
            <consortium name="RefSeq"/>
        </authorList>
    </citation>
    <scope>IDENTIFICATION</scope>
</reference>
<evidence type="ECO:0000313" key="5">
    <source>
        <dbReference type="Proteomes" id="UP000694920"/>
    </source>
</evidence>
<dbReference type="SUPFAM" id="SSF52540">
    <property type="entry name" value="P-loop containing nucleoside triphosphate hydrolases"/>
    <property type="match status" value="1"/>
</dbReference>
<gene>
    <name evidence="6" type="primary">LOC112493602</name>
</gene>
<feature type="region of interest" description="Disordered" evidence="3">
    <location>
        <begin position="561"/>
        <end position="595"/>
    </location>
</feature>
<feature type="region of interest" description="Disordered" evidence="3">
    <location>
        <begin position="144"/>
        <end position="173"/>
    </location>
</feature>
<feature type="compositionally biased region" description="Polar residues" evidence="3">
    <location>
        <begin position="963"/>
        <end position="979"/>
    </location>
</feature>
<feature type="region of interest" description="Disordered" evidence="3">
    <location>
        <begin position="407"/>
        <end position="545"/>
    </location>
</feature>
<dbReference type="Pfam" id="PF05729">
    <property type="entry name" value="NACHT"/>
    <property type="match status" value="1"/>
</dbReference>
<feature type="region of interest" description="Disordered" evidence="3">
    <location>
        <begin position="12"/>
        <end position="39"/>
    </location>
</feature>
<feature type="compositionally biased region" description="Polar residues" evidence="3">
    <location>
        <begin position="425"/>
        <end position="441"/>
    </location>
</feature>
<evidence type="ECO:0000313" key="6">
    <source>
        <dbReference type="RefSeq" id="XP_015588570.1"/>
    </source>
</evidence>
<feature type="domain" description="NACHT" evidence="4">
    <location>
        <begin position="1279"/>
        <end position="1399"/>
    </location>
</feature>
<dbReference type="GO" id="GO:0005524">
    <property type="term" value="F:ATP binding"/>
    <property type="evidence" value="ECO:0007669"/>
    <property type="project" value="UniProtKB-KW"/>
</dbReference>
<keyword evidence="1" id="KW-0547">Nucleotide-binding</keyword>
<feature type="compositionally biased region" description="Polar residues" evidence="3">
    <location>
        <begin position="890"/>
        <end position="923"/>
    </location>
</feature>
<name>A0AAJ7FF08_CEPCN</name>
<keyword evidence="2" id="KW-0067">ATP-binding</keyword>
<dbReference type="InterPro" id="IPR027417">
    <property type="entry name" value="P-loop_NTPase"/>
</dbReference>
<feature type="region of interest" description="Disordered" evidence="3">
    <location>
        <begin position="1931"/>
        <end position="1955"/>
    </location>
</feature>
<dbReference type="Proteomes" id="UP000694920">
    <property type="component" value="Unplaced"/>
</dbReference>
<feature type="compositionally biased region" description="Polar residues" evidence="3">
    <location>
        <begin position="281"/>
        <end position="293"/>
    </location>
</feature>
<proteinExistence type="predicted"/>
<dbReference type="PROSITE" id="PS50837">
    <property type="entry name" value="NACHT"/>
    <property type="match status" value="1"/>
</dbReference>
<feature type="region of interest" description="Disordered" evidence="3">
    <location>
        <begin position="272"/>
        <end position="296"/>
    </location>
</feature>
<feature type="compositionally biased region" description="Basic and acidic residues" evidence="3">
    <location>
        <begin position="578"/>
        <end position="595"/>
    </location>
</feature>
<dbReference type="KEGG" id="ccin:112493602"/>
<dbReference type="Gene3D" id="3.40.50.300">
    <property type="entry name" value="P-loop containing nucleotide triphosphate hydrolases"/>
    <property type="match status" value="1"/>
</dbReference>
<evidence type="ECO:0000256" key="1">
    <source>
        <dbReference type="ARBA" id="ARBA00022741"/>
    </source>
</evidence>
<sequence length="2375" mass="260486">MSEEIILKALSAGGSGAGSGSIPFADEDGSTVASTPGRGQSRIFSKEELIYSDVTPRGEATSRNAANFTSFRNPILKSNTESNVAGKYCASSNEVGINNKEVSGTRIALKKSRTDSCVPEADNPLQRYENALLKYQRIKVPPKKQISRENSYGYSSSDESVIRNKSKSTSSIDTQSVNNILDEYEDLDYRRSSDLSDVGSIDVTNFEAVMDQQRQREKSKMRSPMAPAARNAGPPLTEKLQPLLKVNQQTQVRQRSRDRLKDSGRIVPVEETSGAIAGSAGKTSAETESNENSVGKVPDLLMRKGEVQKRVDEWLSQTQSQNFVGVKDKVLVRSNSSADYRYRNSSNSRARSVEEAGEKLNGTVSYDDLNREGNKGEVKADKVSIGVNTSRGTYKEYLAARSKMKQNDYGFSGSNGTRSTRDMSPGTTSKIPQRGFSNSSFRSRKTELSTDSADSSKITCSFDSRVTRERSKVTENRLANQTKSRAEPEPGKATSTIIPSRRPSFKRTQSVNQRAGVLIKEERSPRARPTTVSSEKGPSSGDRAAQLTGQLTGQLAALPNMDGESQRPLLPCEAPVSDADRTDPGKPMEGSYRDERNLKKLTTDSVEPERTVKERVAVRSSCKVQPKIESSSRLDSIYGPVEPPRLRTLLHGQVESSNKELENQSQLAPIPRTFQGPNAFEGRKLPAIPRKDQSQTGNENYVKCTIINPVSTFKPNNAMYATLQQPSEQNSFATTIVNESVTRSHYATPKHIEKIYERAQPQVIHADDLESILKPVALPSAYGDKLLANERKVHVANDVGNSRGQSDDEDIYEKISDVRFEQLETIVEDQKSDNDDCRFPEIGLSQCLKVQQKMPNGKVKSSGFTESTGKDAIYAKPWDQTMILNDPPKTFSTFQTHHQDSATRLNHVNQSRRTCPAETNESEGLSGKVREQNSEPSEDMQESCDGNSLYEVRSTLRLTREQLGNHSREGSSLSSSTVPLENLKSDSQREIVMDNRLCSRPVDDISVGESRSVLEKKCTDDTVQLANRINRNKSERDLEERDNELSMKDKIDLQPPIVSEILVKTLKFKQDLPIDLPKISEPVLPTKQFNFHNVLSDDYDKILAQDAMRLKESKVYVTKEEMEHQKLMDLLKKGDYDAVKSELERSYTLSTPGGSSPVCCPPCSPPPAPAAYISSARASSRRLGVGNALGGAPSPERDPLGRLLRFLKTFYRELGTRDPPHLPQWALPLPLGTLCPAHFQPHLQLVHKSEQEHLLENIRPEQIFAPVRLSDGTIAEAPRRVAVEGGPGSGRTTLCLRLLHQWATQGDGPALAFIVPLRELRGSPLLNYLARELFPRTAALGDAVAQVWRTLHLIEDRVLFVLDGYDECVGGRASLGDAVDLLEGRLFPDARLLVTCSPNNSPTLSPLVQRRIHLAGLEWPHVERLCVAYFIHNDVAERACEFLEALNVQPQAVKQLGQHPLGWIMLCSLYQDSGSLPTETSALVQAAVKCIVKRSLDPPVPYNEEIPGHCRKRLEDFGKLSLAALREGRCCYTEAELRARGGGIEVTRLGFLTRGLTFGQRRKPDLYTPIHMAVAEFLAAYYLTSVAQYANILRRELEGLPGGIISHLAGLLGPKTHLILNQLCPLEVPPRAVFSLLKAAGASDGNISAVCRLVGAGPGFGPAPNERPPSPLVHTVPLELEGWARILKSAACTLEALELVFQIERGSDPRYLDEFFEALAGNESVKLVRITSLLGQESSTEEAQRLAGHLKSVLGKKKLNDFELVITCLEESAHDGLECVVNALCRGLSHASVHLARLVLDMNLSGKQVSRVCEALRDCVQVQALHLPHLSCGCEGLASVAELLKERPLLALNIAGCWGAKNEDPSSSGISMGSGSGSGSSGCASSTLGTLPLNRCCSSLPRGALAAYGSLTRPATLPRLPFGLGLGPGPVNGTGPLPVNDRDRDSNGSSKRNSDSVLCHRVPLLHPLPTCDASSHQGTGFHEIFNAIREPNCKLRSLNVSKCLVGGLDAECLGETIRKARNLDALRAAGASRPADVMPLVKALMEAPCLQLLDLASSRLALDDNPSRLLCHALVRNGTLRLLSLEGWTFRIEESDSLALFSELLRYTSVRELNLCNARLHLAVHEGPLARLGRRDDAGAELLRAAPPAACPVIVFLRLAGFQVTVNDRLALRGPLLLPFLAGFTALSELDLSLDKSAIGGSSDTLLFIDDKILQQFFGCLSSHFRNLQSLSINFWRISLEDSDKTMRQIAKYLKLCNLSFLRANGLNVTDSAKKVQMEHIFVQTLLTNLQYLTWLCLDGVDLTETQASSVGKCVRDRYPGTNLEISAKDVNVKSVKALVAAIEEGGRAEVLYTGGSNCRLKITKLQKNGRNKKK</sequence>
<protein>
    <submittedName>
        <fullName evidence="6">Uncharacterized protein LOC112493602 isoform X3</fullName>
    </submittedName>
</protein>
<dbReference type="RefSeq" id="XP_015588570.1">
    <property type="nucleotide sequence ID" value="XM_015733084.2"/>
</dbReference>
<feature type="region of interest" description="Disordered" evidence="3">
    <location>
        <begin position="963"/>
        <end position="982"/>
    </location>
</feature>
<organism evidence="5 6">
    <name type="scientific">Cephus cinctus</name>
    <name type="common">Wheat stem sawfly</name>
    <dbReference type="NCBI Taxonomy" id="211228"/>
    <lineage>
        <taxon>Eukaryota</taxon>
        <taxon>Metazoa</taxon>
        <taxon>Ecdysozoa</taxon>
        <taxon>Arthropoda</taxon>
        <taxon>Hexapoda</taxon>
        <taxon>Insecta</taxon>
        <taxon>Pterygota</taxon>
        <taxon>Neoptera</taxon>
        <taxon>Endopterygota</taxon>
        <taxon>Hymenoptera</taxon>
        <taxon>Cephoidea</taxon>
        <taxon>Cephidae</taxon>
        <taxon>Cephus</taxon>
    </lineage>
</organism>
<dbReference type="PANTHER" id="PTHR46844:SF1">
    <property type="entry name" value="SLR5058 PROTEIN"/>
    <property type="match status" value="1"/>
</dbReference>
<dbReference type="Gene3D" id="3.80.10.10">
    <property type="entry name" value="Ribonuclease Inhibitor"/>
    <property type="match status" value="1"/>
</dbReference>
<dbReference type="SUPFAM" id="SSF52047">
    <property type="entry name" value="RNI-like"/>
    <property type="match status" value="1"/>
</dbReference>
<evidence type="ECO:0000256" key="2">
    <source>
        <dbReference type="ARBA" id="ARBA00022840"/>
    </source>
</evidence>
<feature type="region of interest" description="Disordered" evidence="3">
    <location>
        <begin position="211"/>
        <end position="237"/>
    </location>
</feature>
<feature type="region of interest" description="Disordered" evidence="3">
    <location>
        <begin position="890"/>
        <end position="948"/>
    </location>
</feature>
<evidence type="ECO:0000256" key="3">
    <source>
        <dbReference type="SAM" id="MobiDB-lite"/>
    </source>
</evidence>